<dbReference type="Pfam" id="PF25210">
    <property type="entry name" value="Kelch_FKB95"/>
    <property type="match status" value="1"/>
</dbReference>
<dbReference type="Proteomes" id="UP000467841">
    <property type="component" value="Unassembled WGS sequence"/>
</dbReference>
<dbReference type="OrthoDB" id="1108755at2759"/>
<accession>A0A6D2IDK2</accession>
<dbReference type="Gene3D" id="2.120.10.80">
    <property type="entry name" value="Kelch-type beta propeller"/>
    <property type="match status" value="1"/>
</dbReference>
<dbReference type="EMBL" id="CACVBM020001063">
    <property type="protein sequence ID" value="CAA7028153.1"/>
    <property type="molecule type" value="Genomic_DNA"/>
</dbReference>
<dbReference type="SMART" id="SM00256">
    <property type="entry name" value="FBOX"/>
    <property type="match status" value="1"/>
</dbReference>
<gene>
    <name evidence="2" type="ORF">MERR_LOCUS15388</name>
</gene>
<sequence length="368" mass="41244">MSSSLEKKRNSSLPNDLLLSCFARVSRLYYPTLSLVSKRFRSLLASPELYKARSLLGHTEHCLYVCFASYPRSLWYTLCLKPNQTLTNDNSGYVLATVPIPRSPQSCFSGLVAVGSDIYNIQEITSNVSILDCRTHTWRKAPSLPVMLLSLSASVLDGKIYVAGTSFKDGESYPDSLRNTVEVFDTKTQSWDAETIPCSETICDFYGSRSACIDGKFHVKAGKVVAYSSKESRWDLSTPKMGDFFITDSYCVIENVLYSASYGVLRWYDSKVRTWRHVKGGLPEFPCGAPIRLADYGGKMAVLWEVKIENDLYDLGQGGCGYKKIWCAEIALERLKIVGEIWGKVEWFDHVLTVPQSCHMVKVLAVTV</sequence>
<name>A0A6D2IDK2_9BRAS</name>
<evidence type="ECO:0000313" key="2">
    <source>
        <dbReference type="EMBL" id="CAA7028153.1"/>
    </source>
</evidence>
<dbReference type="InterPro" id="IPR001810">
    <property type="entry name" value="F-box_dom"/>
</dbReference>
<organism evidence="2 3">
    <name type="scientific">Microthlaspi erraticum</name>
    <dbReference type="NCBI Taxonomy" id="1685480"/>
    <lineage>
        <taxon>Eukaryota</taxon>
        <taxon>Viridiplantae</taxon>
        <taxon>Streptophyta</taxon>
        <taxon>Embryophyta</taxon>
        <taxon>Tracheophyta</taxon>
        <taxon>Spermatophyta</taxon>
        <taxon>Magnoliopsida</taxon>
        <taxon>eudicotyledons</taxon>
        <taxon>Gunneridae</taxon>
        <taxon>Pentapetalae</taxon>
        <taxon>rosids</taxon>
        <taxon>malvids</taxon>
        <taxon>Brassicales</taxon>
        <taxon>Brassicaceae</taxon>
        <taxon>Coluteocarpeae</taxon>
        <taxon>Microthlaspi</taxon>
    </lineage>
</organism>
<dbReference type="InterPro" id="IPR057499">
    <property type="entry name" value="Kelch_FKB95"/>
</dbReference>
<reference evidence="2" key="1">
    <citation type="submission" date="2020-01" db="EMBL/GenBank/DDBJ databases">
        <authorList>
            <person name="Mishra B."/>
        </authorList>
    </citation>
    <scope>NUCLEOTIDE SEQUENCE [LARGE SCALE GENOMIC DNA]</scope>
</reference>
<evidence type="ECO:0000259" key="1">
    <source>
        <dbReference type="SMART" id="SM00256"/>
    </source>
</evidence>
<comment type="caution">
    <text evidence="2">The sequence shown here is derived from an EMBL/GenBank/DDBJ whole genome shotgun (WGS) entry which is preliminary data.</text>
</comment>
<dbReference type="InterPro" id="IPR015915">
    <property type="entry name" value="Kelch-typ_b-propeller"/>
</dbReference>
<keyword evidence="3" id="KW-1185">Reference proteome</keyword>
<evidence type="ECO:0000313" key="3">
    <source>
        <dbReference type="Proteomes" id="UP000467841"/>
    </source>
</evidence>
<dbReference type="PANTHER" id="PTHR24414">
    <property type="entry name" value="F-BOX/KELCH-REPEAT PROTEIN SKIP4"/>
    <property type="match status" value="1"/>
</dbReference>
<dbReference type="SUPFAM" id="SSF117281">
    <property type="entry name" value="Kelch motif"/>
    <property type="match status" value="1"/>
</dbReference>
<dbReference type="AlphaFoldDB" id="A0A6D2IDK2"/>
<protein>
    <recommendedName>
        <fullName evidence="1">F-box domain-containing protein</fullName>
    </recommendedName>
</protein>
<dbReference type="InterPro" id="IPR036047">
    <property type="entry name" value="F-box-like_dom_sf"/>
</dbReference>
<feature type="domain" description="F-box" evidence="1">
    <location>
        <begin position="13"/>
        <end position="53"/>
    </location>
</feature>
<dbReference type="SUPFAM" id="SSF81383">
    <property type="entry name" value="F-box domain"/>
    <property type="match status" value="1"/>
</dbReference>
<proteinExistence type="predicted"/>
<dbReference type="Pfam" id="PF00646">
    <property type="entry name" value="F-box"/>
    <property type="match status" value="1"/>
</dbReference>
<dbReference type="PANTHER" id="PTHR24414:SF184">
    <property type="entry name" value="GALACTOSE OXIDASE_KELCH REPEAT SUPERFAMILY PROTEIN"/>
    <property type="match status" value="1"/>
</dbReference>
<dbReference type="CDD" id="cd22152">
    <property type="entry name" value="F-box_AtAFR-like"/>
    <property type="match status" value="1"/>
</dbReference>
<dbReference type="InterPro" id="IPR050354">
    <property type="entry name" value="F-box/kelch-repeat_ARATH"/>
</dbReference>